<dbReference type="Pfam" id="PF20151">
    <property type="entry name" value="DUF6533"/>
    <property type="match status" value="1"/>
</dbReference>
<dbReference type="EMBL" id="JARJCM010000006">
    <property type="protein sequence ID" value="KAJ7044836.1"/>
    <property type="molecule type" value="Genomic_DNA"/>
</dbReference>
<evidence type="ECO:0000313" key="3">
    <source>
        <dbReference type="EMBL" id="KAJ7044836.1"/>
    </source>
</evidence>
<evidence type="ECO:0000256" key="1">
    <source>
        <dbReference type="SAM" id="Phobius"/>
    </source>
</evidence>
<gene>
    <name evidence="3" type="ORF">C8F04DRAFT_597904</name>
</gene>
<feature type="domain" description="DUF6533" evidence="2">
    <location>
        <begin position="25"/>
        <end position="69"/>
    </location>
</feature>
<dbReference type="AlphaFoldDB" id="A0AAD6TE61"/>
<dbReference type="Proteomes" id="UP001218188">
    <property type="component" value="Unassembled WGS sequence"/>
</dbReference>
<accession>A0AAD6TE61</accession>
<keyword evidence="1" id="KW-0812">Transmembrane</keyword>
<evidence type="ECO:0000259" key="2">
    <source>
        <dbReference type="Pfam" id="PF20151"/>
    </source>
</evidence>
<evidence type="ECO:0000313" key="4">
    <source>
        <dbReference type="Proteomes" id="UP001218188"/>
    </source>
</evidence>
<name>A0AAD6TE61_9AGAR</name>
<feature type="transmembrane region" description="Helical" evidence="1">
    <location>
        <begin position="109"/>
        <end position="134"/>
    </location>
</feature>
<feature type="transmembrane region" description="Helical" evidence="1">
    <location>
        <begin position="187"/>
        <end position="207"/>
    </location>
</feature>
<keyword evidence="4" id="KW-1185">Reference proteome</keyword>
<feature type="transmembrane region" description="Helical" evidence="1">
    <location>
        <begin position="59"/>
        <end position="79"/>
    </location>
</feature>
<dbReference type="InterPro" id="IPR045340">
    <property type="entry name" value="DUF6533"/>
</dbReference>
<proteinExistence type="predicted"/>
<keyword evidence="1" id="KW-0472">Membrane</keyword>
<protein>
    <recommendedName>
        <fullName evidence="2">DUF6533 domain-containing protein</fullName>
    </recommendedName>
</protein>
<feature type="transmembrane region" description="Helical" evidence="1">
    <location>
        <begin position="257"/>
        <end position="278"/>
    </location>
</feature>
<keyword evidence="1" id="KW-1133">Transmembrane helix</keyword>
<sequence length="337" mass="37984">MAAPMEHLERELVGLLHDARTTNSLAVAGLTLVLIEHLANFRDEVDLVWKTRLSLSSVFYIWIRYFTLVVLCADVSFMLRGENSDRMPIFFLRTNGDFNRDNHLRRSHLGFTVHILFAPSMKFSTQFCSVWILYGRKWRLLYFLIPLIAAEMIAMISVGTFTIASLEKYLHIGPILDGCYSLKVPRLFTFYAVPPFVTAVIMFLMTLHKCGATCLSLGPGRTPIIALFFRDGVFWFLALVLVSVVEIVLWDRARPTLAQIPVVPAISLIAVIGARVVLNIKHVASSADMDMGVATVGEPETDTVPARRERTERIPWYLKTNDTANWGGPSPTKTNLH</sequence>
<reference evidence="3" key="1">
    <citation type="submission" date="2023-03" db="EMBL/GenBank/DDBJ databases">
        <title>Massive genome expansion in bonnet fungi (Mycena s.s.) driven by repeated elements and novel gene families across ecological guilds.</title>
        <authorList>
            <consortium name="Lawrence Berkeley National Laboratory"/>
            <person name="Harder C.B."/>
            <person name="Miyauchi S."/>
            <person name="Viragh M."/>
            <person name="Kuo A."/>
            <person name="Thoen E."/>
            <person name="Andreopoulos B."/>
            <person name="Lu D."/>
            <person name="Skrede I."/>
            <person name="Drula E."/>
            <person name="Henrissat B."/>
            <person name="Morin E."/>
            <person name="Kohler A."/>
            <person name="Barry K."/>
            <person name="LaButti K."/>
            <person name="Morin E."/>
            <person name="Salamov A."/>
            <person name="Lipzen A."/>
            <person name="Mereny Z."/>
            <person name="Hegedus B."/>
            <person name="Baldrian P."/>
            <person name="Stursova M."/>
            <person name="Weitz H."/>
            <person name="Taylor A."/>
            <person name="Grigoriev I.V."/>
            <person name="Nagy L.G."/>
            <person name="Martin F."/>
            <person name="Kauserud H."/>
        </authorList>
    </citation>
    <scope>NUCLEOTIDE SEQUENCE</scope>
    <source>
        <strain evidence="3">CBHHK200</strain>
    </source>
</reference>
<feature type="transmembrane region" description="Helical" evidence="1">
    <location>
        <begin position="227"/>
        <end position="250"/>
    </location>
</feature>
<organism evidence="3 4">
    <name type="scientific">Mycena alexandri</name>
    <dbReference type="NCBI Taxonomy" id="1745969"/>
    <lineage>
        <taxon>Eukaryota</taxon>
        <taxon>Fungi</taxon>
        <taxon>Dikarya</taxon>
        <taxon>Basidiomycota</taxon>
        <taxon>Agaricomycotina</taxon>
        <taxon>Agaricomycetes</taxon>
        <taxon>Agaricomycetidae</taxon>
        <taxon>Agaricales</taxon>
        <taxon>Marasmiineae</taxon>
        <taxon>Mycenaceae</taxon>
        <taxon>Mycena</taxon>
    </lineage>
</organism>
<comment type="caution">
    <text evidence="3">The sequence shown here is derived from an EMBL/GenBank/DDBJ whole genome shotgun (WGS) entry which is preliminary data.</text>
</comment>
<feature type="transmembrane region" description="Helical" evidence="1">
    <location>
        <begin position="140"/>
        <end position="166"/>
    </location>
</feature>